<dbReference type="AlphaFoldDB" id="A0A1E7FR12"/>
<dbReference type="Proteomes" id="UP000095751">
    <property type="component" value="Unassembled WGS sequence"/>
</dbReference>
<dbReference type="PANTHER" id="PTHR43689:SF8">
    <property type="entry name" value="ALPHA_BETA-HYDROLASES SUPERFAMILY PROTEIN"/>
    <property type="match status" value="1"/>
</dbReference>
<proteinExistence type="predicted"/>
<reference evidence="2 3" key="1">
    <citation type="submission" date="2016-09" db="EMBL/GenBank/DDBJ databases">
        <title>Extensive genetic diversity and differential bi-allelic expression allows diatom success in the polar Southern Ocean.</title>
        <authorList>
            <consortium name="DOE Joint Genome Institute"/>
            <person name="Mock T."/>
            <person name="Otillar R.P."/>
            <person name="Strauss J."/>
            <person name="Dupont C."/>
            <person name="Frickenhaus S."/>
            <person name="Maumus F."/>
            <person name="Mcmullan M."/>
            <person name="Sanges R."/>
            <person name="Schmutz J."/>
            <person name="Toseland A."/>
            <person name="Valas R."/>
            <person name="Veluchamy A."/>
            <person name="Ward B.J."/>
            <person name="Allen A."/>
            <person name="Barry K."/>
            <person name="Falciatore A."/>
            <person name="Ferrante M."/>
            <person name="Fortunato A.E."/>
            <person name="Gloeckner G."/>
            <person name="Gruber A."/>
            <person name="Hipkin R."/>
            <person name="Janech M."/>
            <person name="Kroth P."/>
            <person name="Leese F."/>
            <person name="Lindquist E."/>
            <person name="Lyon B.R."/>
            <person name="Martin J."/>
            <person name="Mayer C."/>
            <person name="Parker M."/>
            <person name="Quesneville H."/>
            <person name="Raymond J."/>
            <person name="Uhlig C."/>
            <person name="Valentin K.U."/>
            <person name="Worden A.Z."/>
            <person name="Armbrust E.V."/>
            <person name="Bowler C."/>
            <person name="Green B."/>
            <person name="Moulton V."/>
            <person name="Van Oosterhout C."/>
            <person name="Grigoriev I."/>
        </authorList>
    </citation>
    <scope>NUCLEOTIDE SEQUENCE [LARGE SCALE GENOMIC DNA]</scope>
    <source>
        <strain evidence="2 3">CCMP1102</strain>
    </source>
</reference>
<keyword evidence="2" id="KW-0378">Hydrolase</keyword>
<name>A0A1E7FR12_9STRA</name>
<dbReference type="EMBL" id="KV784354">
    <property type="protein sequence ID" value="OEU20567.1"/>
    <property type="molecule type" value="Genomic_DNA"/>
</dbReference>
<protein>
    <submittedName>
        <fullName evidence="2">Alpha/beta-hydrolase</fullName>
    </submittedName>
</protein>
<dbReference type="InParanoid" id="A0A1E7FR12"/>
<dbReference type="OrthoDB" id="44747at2759"/>
<dbReference type="SUPFAM" id="SSF53474">
    <property type="entry name" value="alpha/beta-Hydrolases"/>
    <property type="match status" value="1"/>
</dbReference>
<dbReference type="InterPro" id="IPR029058">
    <property type="entry name" value="AB_hydrolase_fold"/>
</dbReference>
<evidence type="ECO:0000313" key="3">
    <source>
        <dbReference type="Proteomes" id="UP000095751"/>
    </source>
</evidence>
<gene>
    <name evidence="2" type="ORF">FRACYDRAFT_234199</name>
</gene>
<dbReference type="Gene3D" id="3.40.50.1820">
    <property type="entry name" value="alpha/beta hydrolase"/>
    <property type="match status" value="1"/>
</dbReference>
<dbReference type="KEGG" id="fcy:FRACYDRAFT_234199"/>
<sequence length="489" mass="54351">MIPKSLSPYYQPLPRPVLVINILLGSWLAAVSTWKQIPRLHPFAIILWLRTALQHTVAGGASSYLQILRQVSLFLFKSITLTLAAQCCLQEIYKKPSRISIDNLLRRYYLPSTHSRYSKITIPTGENSTTSSVGNELATKHQTSLGVHYLQYDNNNATIATNSNNDNDSTTMSINNRTTARFDAIYFQHGFGASSLSWLPLFAPLAHKLGARTALGHDAVGFGFTDRPKDTRWYTSKQSASIAQQILLQNIAADANNGNNGNVAKVLPVALVGHSMGSLSILRLATQLPHNMPKLIILSSPALGLLSRKKPSNKTSPQSWMGRRRRDVGFAIQHRVTLPITRYILRRAVGTKNSWRTGLSLAYGNKNTVTDSDVLRYAWPSIGHGWEDGLLNFAAAQQMPQEDELDDDIKLMRRVLELPNTKVVIILGSKDKIVPSKLVYKFVENVKATTTDEVVVPIIEMEGLGHCAFEEDADAFCLKVGELVNDYWD</sequence>
<organism evidence="2 3">
    <name type="scientific">Fragilariopsis cylindrus CCMP1102</name>
    <dbReference type="NCBI Taxonomy" id="635003"/>
    <lineage>
        <taxon>Eukaryota</taxon>
        <taxon>Sar</taxon>
        <taxon>Stramenopiles</taxon>
        <taxon>Ochrophyta</taxon>
        <taxon>Bacillariophyta</taxon>
        <taxon>Bacillariophyceae</taxon>
        <taxon>Bacillariophycidae</taxon>
        <taxon>Bacillariales</taxon>
        <taxon>Bacillariaceae</taxon>
        <taxon>Fragilariopsis</taxon>
    </lineage>
</organism>
<keyword evidence="3" id="KW-1185">Reference proteome</keyword>
<evidence type="ECO:0000259" key="1">
    <source>
        <dbReference type="Pfam" id="PF12697"/>
    </source>
</evidence>
<dbReference type="GO" id="GO:0016787">
    <property type="term" value="F:hydrolase activity"/>
    <property type="evidence" value="ECO:0007669"/>
    <property type="project" value="UniProtKB-KW"/>
</dbReference>
<accession>A0A1E7FR12</accession>
<feature type="domain" description="AB hydrolase-1" evidence="1">
    <location>
        <begin position="189"/>
        <end position="476"/>
    </location>
</feature>
<dbReference type="PANTHER" id="PTHR43689">
    <property type="entry name" value="HYDROLASE"/>
    <property type="match status" value="1"/>
</dbReference>
<dbReference type="Pfam" id="PF12697">
    <property type="entry name" value="Abhydrolase_6"/>
    <property type="match status" value="1"/>
</dbReference>
<dbReference type="InterPro" id="IPR000073">
    <property type="entry name" value="AB_hydrolase_1"/>
</dbReference>
<evidence type="ECO:0000313" key="2">
    <source>
        <dbReference type="EMBL" id="OEU20567.1"/>
    </source>
</evidence>